<dbReference type="RefSeq" id="WP_130286423.1">
    <property type="nucleotide sequence ID" value="NZ_SGXE01000002.1"/>
</dbReference>
<dbReference type="EMBL" id="SGXE01000002">
    <property type="protein sequence ID" value="RZS93283.1"/>
    <property type="molecule type" value="Genomic_DNA"/>
</dbReference>
<dbReference type="InterPro" id="IPR016176">
    <property type="entry name" value="Cbl-dep_enz_cat"/>
</dbReference>
<dbReference type="AlphaFoldDB" id="A0A4Q7P0G6"/>
<dbReference type="GO" id="GO:0031419">
    <property type="term" value="F:cobalamin binding"/>
    <property type="evidence" value="ECO:0007669"/>
    <property type="project" value="InterPro"/>
</dbReference>
<reference evidence="2 3" key="1">
    <citation type="submission" date="2019-02" db="EMBL/GenBank/DDBJ databases">
        <title>Genomic Encyclopedia of Type Strains, Phase IV (KMG-IV): sequencing the most valuable type-strain genomes for metagenomic binning, comparative biology and taxonomic classification.</title>
        <authorList>
            <person name="Goeker M."/>
        </authorList>
    </citation>
    <scope>NUCLEOTIDE SEQUENCE [LARGE SCALE GENOMIC DNA]</scope>
    <source>
        <strain evidence="2 3">DSM 17196</strain>
    </source>
</reference>
<dbReference type="PANTHER" id="PTHR48101">
    <property type="entry name" value="METHYLMALONYL-COA MUTASE, MITOCHONDRIAL-RELATED"/>
    <property type="match status" value="1"/>
</dbReference>
<name>A0A4Q7P0G6_9FLAO</name>
<dbReference type="PANTHER" id="PTHR48101:SF1">
    <property type="entry name" value="METHYLMALONYL-COA MUTASE, LARGE SUBUNIT"/>
    <property type="match status" value="1"/>
</dbReference>
<sequence length="459" mass="51993">MTKSLFEEFNPVSTKEWKQKIQYDLKGADYNETLIYNSLENIAIKPFYTQDDIKESSDFTVGNAWKNSVKIEVTHAEEGNQKAKEAIDKGAESLYFLITDTAVDPAILCKELDTEVVLYITTDFLSVSFVQKLNDFAVQSNHTIYLLTDIINQLAKTGNWYTNLKEDHSTLDQIVSQSTGLKSVLSVDTTLYQNAGANSIQQLAYAIAQANEYLNHFNQNKNANLSQTSIVFQVAVGSNYFFEIAKIRALRNLWDSLIGAYKLSIDCHIIASPGLRNKSILDYNVNMLRSTTECMSAILGGADTVYNLPYDYIYNKENEFGTRISLNQLLILKEESYFDQVHNSASGSYYIESLTTTMAQEALEVFKNIEQGGGFLNQLKEGIVQRKIKESASKEQKLFDDQKVILTGVNAYQNDEELIPPLQKEIFIPKDNRKTLIEPIIPKRLAMEIEKKMLAKLKV</sequence>
<feature type="domain" description="Methylmalonyl-CoA mutase alpha/beta chain catalytic" evidence="1">
    <location>
        <begin position="148"/>
        <end position="423"/>
    </location>
</feature>
<dbReference type="SUPFAM" id="SSF51703">
    <property type="entry name" value="Cobalamin (vitamin B12)-dependent enzymes"/>
    <property type="match status" value="1"/>
</dbReference>
<dbReference type="Pfam" id="PF01642">
    <property type="entry name" value="MM_CoA_mutase"/>
    <property type="match status" value="1"/>
</dbReference>
<gene>
    <name evidence="2" type="ORF">EV197_1859</name>
</gene>
<evidence type="ECO:0000259" key="1">
    <source>
        <dbReference type="Pfam" id="PF01642"/>
    </source>
</evidence>
<comment type="caution">
    <text evidence="2">The sequence shown here is derived from an EMBL/GenBank/DDBJ whole genome shotgun (WGS) entry which is preliminary data.</text>
</comment>
<dbReference type="Gene3D" id="3.20.20.240">
    <property type="entry name" value="Methylmalonyl-CoA mutase"/>
    <property type="match status" value="2"/>
</dbReference>
<evidence type="ECO:0000313" key="2">
    <source>
        <dbReference type="EMBL" id="RZS93283.1"/>
    </source>
</evidence>
<proteinExistence type="predicted"/>
<accession>A0A4Q7P0G6</accession>
<dbReference type="OrthoDB" id="9762378at2"/>
<protein>
    <submittedName>
        <fullName evidence="2">Heterodimeric methylmalonyl-CoA mutase small subunit</fullName>
    </submittedName>
</protein>
<organism evidence="2 3">
    <name type="scientific">Aquimarina brevivitae</name>
    <dbReference type="NCBI Taxonomy" id="323412"/>
    <lineage>
        <taxon>Bacteria</taxon>
        <taxon>Pseudomonadati</taxon>
        <taxon>Bacteroidota</taxon>
        <taxon>Flavobacteriia</taxon>
        <taxon>Flavobacteriales</taxon>
        <taxon>Flavobacteriaceae</taxon>
        <taxon>Aquimarina</taxon>
    </lineage>
</organism>
<dbReference type="CDD" id="cd03677">
    <property type="entry name" value="MM_CoA_mutase_beta"/>
    <property type="match status" value="1"/>
</dbReference>
<dbReference type="GO" id="GO:0016866">
    <property type="term" value="F:intramolecular transferase activity"/>
    <property type="evidence" value="ECO:0007669"/>
    <property type="project" value="InterPro"/>
</dbReference>
<evidence type="ECO:0000313" key="3">
    <source>
        <dbReference type="Proteomes" id="UP000292262"/>
    </source>
</evidence>
<dbReference type="Proteomes" id="UP000292262">
    <property type="component" value="Unassembled WGS sequence"/>
</dbReference>
<keyword evidence="3" id="KW-1185">Reference proteome</keyword>
<dbReference type="InterPro" id="IPR006099">
    <property type="entry name" value="MeMalonylCoA_mutase_a/b_cat"/>
</dbReference>